<evidence type="ECO:0000256" key="2">
    <source>
        <dbReference type="SAM" id="SignalP"/>
    </source>
</evidence>
<proteinExistence type="predicted"/>
<name>A0A843WRG3_COLES</name>
<keyword evidence="2" id="KW-0732">Signal</keyword>
<dbReference type="EMBL" id="NMUH01004294">
    <property type="protein sequence ID" value="MQM09118.1"/>
    <property type="molecule type" value="Genomic_DNA"/>
</dbReference>
<reference evidence="3" key="1">
    <citation type="submission" date="2017-07" db="EMBL/GenBank/DDBJ databases">
        <title>Taro Niue Genome Assembly and Annotation.</title>
        <authorList>
            <person name="Atibalentja N."/>
            <person name="Keating K."/>
            <person name="Fields C.J."/>
        </authorList>
    </citation>
    <scope>NUCLEOTIDE SEQUENCE</scope>
    <source>
        <strain evidence="3">Niue_2</strain>
        <tissue evidence="3">Leaf</tissue>
    </source>
</reference>
<evidence type="ECO:0000313" key="4">
    <source>
        <dbReference type="Proteomes" id="UP000652761"/>
    </source>
</evidence>
<accession>A0A843WRG3</accession>
<feature type="transmembrane region" description="Helical" evidence="1">
    <location>
        <begin position="261"/>
        <end position="280"/>
    </location>
</feature>
<evidence type="ECO:0000256" key="1">
    <source>
        <dbReference type="SAM" id="Phobius"/>
    </source>
</evidence>
<keyword evidence="4" id="KW-1185">Reference proteome</keyword>
<protein>
    <submittedName>
        <fullName evidence="3">Uncharacterized protein</fullName>
    </submittedName>
</protein>
<feature type="chain" id="PRO_5032395352" evidence="2">
    <location>
        <begin position="22"/>
        <end position="312"/>
    </location>
</feature>
<dbReference type="AlphaFoldDB" id="A0A843WRG3"/>
<sequence>MALVVAFTLILFWVVVRMCAACHTLGGHADINSGKPGGAAAEAVSGDLAFWCGFRRVLAVRTSCGVGEMPGVHVLYGVRYPRLCGGQAHVFVVLGVCPSTCVVPSRSVSSVLDIFTPVFELYVRLRERRQRAATCVVLVDLHSSLACAYGATVGPFVRDCETESRGSGVPVRLEVEVFLEVAMALVVAFTLPLFWVFVRMCTACRTLGGHANAGRTELGQALLSQEGLLRRLSRAIRSSGAVFSMFLPRGCRAEWGKRREFVFFAEVWCWLISTLLWLVLMERQLDLSSVTVRLRGSSRVVLSGLDTGVMNQ</sequence>
<comment type="caution">
    <text evidence="3">The sequence shown here is derived from an EMBL/GenBank/DDBJ whole genome shotgun (WGS) entry which is preliminary data.</text>
</comment>
<feature type="transmembrane region" description="Helical" evidence="1">
    <location>
        <begin position="177"/>
        <end position="198"/>
    </location>
</feature>
<keyword evidence="1" id="KW-1133">Transmembrane helix</keyword>
<feature type="signal peptide" evidence="2">
    <location>
        <begin position="1"/>
        <end position="21"/>
    </location>
</feature>
<keyword evidence="1" id="KW-0472">Membrane</keyword>
<evidence type="ECO:0000313" key="3">
    <source>
        <dbReference type="EMBL" id="MQM09118.1"/>
    </source>
</evidence>
<keyword evidence="1" id="KW-0812">Transmembrane</keyword>
<gene>
    <name evidence="3" type="ORF">Taro_041984</name>
</gene>
<organism evidence="3 4">
    <name type="scientific">Colocasia esculenta</name>
    <name type="common">Wild taro</name>
    <name type="synonym">Arum esculentum</name>
    <dbReference type="NCBI Taxonomy" id="4460"/>
    <lineage>
        <taxon>Eukaryota</taxon>
        <taxon>Viridiplantae</taxon>
        <taxon>Streptophyta</taxon>
        <taxon>Embryophyta</taxon>
        <taxon>Tracheophyta</taxon>
        <taxon>Spermatophyta</taxon>
        <taxon>Magnoliopsida</taxon>
        <taxon>Liliopsida</taxon>
        <taxon>Araceae</taxon>
        <taxon>Aroideae</taxon>
        <taxon>Colocasieae</taxon>
        <taxon>Colocasia</taxon>
    </lineage>
</organism>
<dbReference type="Proteomes" id="UP000652761">
    <property type="component" value="Unassembled WGS sequence"/>
</dbReference>